<feature type="region of interest" description="Disordered" evidence="2">
    <location>
        <begin position="16"/>
        <end position="70"/>
    </location>
</feature>
<evidence type="ECO:0000313" key="3">
    <source>
        <dbReference type="EMBL" id="CAD2221629.1"/>
    </source>
</evidence>
<evidence type="ECO:0000313" key="4">
    <source>
        <dbReference type="Proteomes" id="UP000515908"/>
    </source>
</evidence>
<gene>
    <name evidence="3" type="ORF">ADEAN_000916100</name>
</gene>
<sequence length="615" mass="67569">MSYSKRELFGRIRQEARELESDGSTDVHHQDKANSDKENSFREVEYTPLRDSVGKMGDSQSKTNINQDNRNVAKSAMELLDEFDDDDLVMGSPLPVKENSADAHQDNPSSVSDPFATGDIATDKNENSLSDSVPQRLRSGTIPYADRIQLLEAEKNKNKNSPPNTSQQAKENTSVESGPVTVQEGEEPPSEPPYTARPAYIRDNNNNNNNTETVTSPIGKLVLSDEDSFRANSNTENTPLTDNNNNNTNRNNREKSAIRLESEVRDLQLQLANEKSHNIEAQKKIILLTREVDVLRRENMALASAQGSNNTTVASRNNTVDQTGGVHSSKYVEELEQRVGQLSRMLEQKQSELGEKEERVRLLEHRLADELINRGPSRSAAPVEVAPTSASGTTLTRISSVPSPQQSPARSVETRTSDLHDIPQQPPSSSRERSGDRVVRRRASGVISPQRTSMTAVNTTNNRKGSVRGSRGSVSSRAGSVSEKPRPSSARHTAQTPTRPSVVKRKGSTDSLLSSTPASTTKRGSHPVSLSQQRSMVGSSINPTPSRKDSVSSAKSAVINHNRYNVSPTRSHTPSMSSSRSRPQISYTEDTMTMKGTTTTVVFRSRSPQQYGLQD</sequence>
<feature type="compositionally biased region" description="Basic and acidic residues" evidence="2">
    <location>
        <begin position="412"/>
        <end position="421"/>
    </location>
</feature>
<feature type="compositionally biased region" description="Low complexity" evidence="2">
    <location>
        <begin position="567"/>
        <end position="590"/>
    </location>
</feature>
<feature type="compositionally biased region" description="Low complexity" evidence="2">
    <location>
        <begin position="467"/>
        <end position="482"/>
    </location>
</feature>
<dbReference type="EMBL" id="LR877166">
    <property type="protein sequence ID" value="CAD2221629.1"/>
    <property type="molecule type" value="Genomic_DNA"/>
</dbReference>
<evidence type="ECO:0000256" key="2">
    <source>
        <dbReference type="SAM" id="MobiDB-lite"/>
    </source>
</evidence>
<feature type="region of interest" description="Disordered" evidence="2">
    <location>
        <begin position="373"/>
        <end position="590"/>
    </location>
</feature>
<keyword evidence="1" id="KW-0175">Coiled coil</keyword>
<feature type="compositionally biased region" description="Polar residues" evidence="2">
    <location>
        <begin position="509"/>
        <end position="555"/>
    </location>
</feature>
<feature type="compositionally biased region" description="Basic and acidic residues" evidence="2">
    <location>
        <begin position="16"/>
        <end position="45"/>
    </location>
</feature>
<dbReference type="Proteomes" id="UP000515908">
    <property type="component" value="Chromosome 22"/>
</dbReference>
<feature type="region of interest" description="Disordered" evidence="2">
    <location>
        <begin position="153"/>
        <end position="218"/>
    </location>
</feature>
<dbReference type="PANTHER" id="PTHR16148">
    <property type="entry name" value="NF-KAPPA-B-REPRESSING FACTOR-RELATED"/>
    <property type="match status" value="1"/>
</dbReference>
<dbReference type="GO" id="GO:0005654">
    <property type="term" value="C:nucleoplasm"/>
    <property type="evidence" value="ECO:0007669"/>
    <property type="project" value="TreeGrafter"/>
</dbReference>
<protein>
    <submittedName>
        <fullName evidence="3">Uncharacterized protein</fullName>
    </submittedName>
</protein>
<feature type="compositionally biased region" description="Polar residues" evidence="2">
    <location>
        <begin position="490"/>
        <end position="499"/>
    </location>
</feature>
<feature type="compositionally biased region" description="Polar residues" evidence="2">
    <location>
        <begin position="58"/>
        <end position="70"/>
    </location>
</feature>
<proteinExistence type="predicted"/>
<feature type="compositionally biased region" description="Polar residues" evidence="2">
    <location>
        <begin position="161"/>
        <end position="176"/>
    </location>
</feature>
<accession>A0A7G2CQI1</accession>
<dbReference type="PANTHER" id="PTHR16148:SF14">
    <property type="entry name" value="MYND-TYPE DOMAIN-CONTAINING PROTEIN"/>
    <property type="match status" value="1"/>
</dbReference>
<name>A0A7G2CQI1_9TRYP</name>
<feature type="compositionally biased region" description="Polar residues" evidence="2">
    <location>
        <begin position="388"/>
        <end position="409"/>
    </location>
</feature>
<feature type="region of interest" description="Disordered" evidence="2">
    <location>
        <begin position="84"/>
        <end position="141"/>
    </location>
</feature>
<feature type="compositionally biased region" description="Polar residues" evidence="2">
    <location>
        <begin position="447"/>
        <end position="464"/>
    </location>
</feature>
<keyword evidence="4" id="KW-1185">Reference proteome</keyword>
<dbReference type="VEuPathDB" id="TriTrypDB:ADEAN_000916100"/>
<reference evidence="3 4" key="1">
    <citation type="submission" date="2020-08" db="EMBL/GenBank/DDBJ databases">
        <authorList>
            <person name="Newling K."/>
            <person name="Davey J."/>
            <person name="Forrester S."/>
        </authorList>
    </citation>
    <scope>NUCLEOTIDE SEQUENCE [LARGE SCALE GENOMIC DNA]</scope>
    <source>
        <strain evidence="4">Crithidia deanei Carvalho (ATCC PRA-265)</strain>
    </source>
</reference>
<feature type="coiled-coil region" evidence="1">
    <location>
        <begin position="332"/>
        <end position="366"/>
    </location>
</feature>
<evidence type="ECO:0000256" key="1">
    <source>
        <dbReference type="SAM" id="Coils"/>
    </source>
</evidence>
<feature type="region of interest" description="Disordered" evidence="2">
    <location>
        <begin position="230"/>
        <end position="252"/>
    </location>
</feature>
<organism evidence="3 4">
    <name type="scientific">Angomonas deanei</name>
    <dbReference type="NCBI Taxonomy" id="59799"/>
    <lineage>
        <taxon>Eukaryota</taxon>
        <taxon>Discoba</taxon>
        <taxon>Euglenozoa</taxon>
        <taxon>Kinetoplastea</taxon>
        <taxon>Metakinetoplastina</taxon>
        <taxon>Trypanosomatida</taxon>
        <taxon>Trypanosomatidae</taxon>
        <taxon>Strigomonadinae</taxon>
        <taxon>Angomonas</taxon>
    </lineage>
</organism>
<feature type="compositionally biased region" description="Low complexity" evidence="2">
    <location>
        <begin position="234"/>
        <end position="250"/>
    </location>
</feature>
<dbReference type="AlphaFoldDB" id="A0A7G2CQI1"/>
<dbReference type="GO" id="GO:0005730">
    <property type="term" value="C:nucleolus"/>
    <property type="evidence" value="ECO:0007669"/>
    <property type="project" value="TreeGrafter"/>
</dbReference>